<evidence type="ECO:0000256" key="1">
    <source>
        <dbReference type="SAM" id="SignalP"/>
    </source>
</evidence>
<organism evidence="3 4">
    <name type="scientific">Amycolatopsis carbonis</name>
    <dbReference type="NCBI Taxonomy" id="715471"/>
    <lineage>
        <taxon>Bacteria</taxon>
        <taxon>Bacillati</taxon>
        <taxon>Actinomycetota</taxon>
        <taxon>Actinomycetes</taxon>
        <taxon>Pseudonocardiales</taxon>
        <taxon>Pseudonocardiaceae</taxon>
        <taxon>Amycolatopsis</taxon>
    </lineage>
</organism>
<evidence type="ECO:0000259" key="2">
    <source>
        <dbReference type="Pfam" id="PF13407"/>
    </source>
</evidence>
<dbReference type="PROSITE" id="PS51257">
    <property type="entry name" value="PROKAR_LIPOPROTEIN"/>
    <property type="match status" value="1"/>
</dbReference>
<keyword evidence="4" id="KW-1185">Reference proteome</keyword>
<dbReference type="Pfam" id="PF13407">
    <property type="entry name" value="Peripla_BP_4"/>
    <property type="match status" value="1"/>
</dbReference>
<protein>
    <recommendedName>
        <fullName evidence="2">Periplasmic binding protein domain-containing protein</fullName>
    </recommendedName>
</protein>
<keyword evidence="1" id="KW-0732">Signal</keyword>
<proteinExistence type="predicted"/>
<dbReference type="InterPro" id="IPR028082">
    <property type="entry name" value="Peripla_BP_I"/>
</dbReference>
<evidence type="ECO:0000313" key="3">
    <source>
        <dbReference type="EMBL" id="WIX75659.1"/>
    </source>
</evidence>
<dbReference type="KEGG" id="acab:QRX50_29685"/>
<feature type="signal peptide" evidence="1">
    <location>
        <begin position="1"/>
        <end position="25"/>
    </location>
</feature>
<dbReference type="AlphaFoldDB" id="A0A9Y2I995"/>
<gene>
    <name evidence="3" type="ORF">QRX50_29685</name>
</gene>
<feature type="domain" description="Periplasmic binding protein" evidence="2">
    <location>
        <begin position="93"/>
        <end position="326"/>
    </location>
</feature>
<dbReference type="EMBL" id="CP127294">
    <property type="protein sequence ID" value="WIX75659.1"/>
    <property type="molecule type" value="Genomic_DNA"/>
</dbReference>
<evidence type="ECO:0000313" key="4">
    <source>
        <dbReference type="Proteomes" id="UP001236014"/>
    </source>
</evidence>
<dbReference type="Gene3D" id="3.40.50.2300">
    <property type="match status" value="2"/>
</dbReference>
<name>A0A9Y2I995_9PSEU</name>
<reference evidence="3 4" key="1">
    <citation type="submission" date="2023-06" db="EMBL/GenBank/DDBJ databases">
        <authorList>
            <person name="Oyuntsetseg B."/>
            <person name="Kim S.B."/>
        </authorList>
    </citation>
    <scope>NUCLEOTIDE SEQUENCE [LARGE SCALE GENOMIC DNA]</scope>
    <source>
        <strain evidence="3 4">2-15</strain>
    </source>
</reference>
<dbReference type="InterPro" id="IPR025997">
    <property type="entry name" value="SBP_2_dom"/>
</dbReference>
<dbReference type="SUPFAM" id="SSF53822">
    <property type="entry name" value="Periplasmic binding protein-like I"/>
    <property type="match status" value="1"/>
</dbReference>
<dbReference type="RefSeq" id="WP_285966424.1">
    <property type="nucleotide sequence ID" value="NZ_CP127294.1"/>
</dbReference>
<sequence>MRSKRWLGAAAGMALALFVTGCSSSADPAGSSGGRSANGAASAAGLAEAKDIVQKAQKFPTAIPVTETLPAKPPSGKTFVFLQCDQATCPLQGNGVRAAAAAIGWNVKTLNWKQSDPATLVTAMRTALQYHPVAVSFTGLPQELWRTVQPQYKAAGVAIIPSSLPTTPTGDAVIPGRAFENDEASLGKLLAATYVADDNGAGSKALMVTVPDYPVYTPVVDTFNSEVGRLCPACSTSVLNVTLAQLLGGQLNSAIISKVKTEPDIKYIVSVNSQFISQLPQALRGANLDEKFKILGGKGNSVDQANVLNGTQLATVNSPFVMGGWQDIDEAIRFAMGLPIPEGDHSATPILLTKNNIGKPLDSYDVPLDYADQFKRLWKVD</sequence>
<accession>A0A9Y2I995</accession>
<feature type="chain" id="PRO_5040883298" description="Periplasmic binding protein domain-containing protein" evidence="1">
    <location>
        <begin position="26"/>
        <end position="381"/>
    </location>
</feature>
<dbReference type="Proteomes" id="UP001236014">
    <property type="component" value="Chromosome"/>
</dbReference>